<dbReference type="PANTHER" id="PTHR43537">
    <property type="entry name" value="TRANSCRIPTIONAL REGULATOR, GNTR FAMILY"/>
    <property type="match status" value="1"/>
</dbReference>
<keyword evidence="2" id="KW-0238">DNA-binding</keyword>
<evidence type="ECO:0000259" key="4">
    <source>
        <dbReference type="PROSITE" id="PS50949"/>
    </source>
</evidence>
<evidence type="ECO:0000313" key="6">
    <source>
        <dbReference type="Proteomes" id="UP001156882"/>
    </source>
</evidence>
<dbReference type="SUPFAM" id="SSF46785">
    <property type="entry name" value="Winged helix' DNA-binding domain"/>
    <property type="match status" value="1"/>
</dbReference>
<keyword evidence="3" id="KW-0804">Transcription</keyword>
<dbReference type="InterPro" id="IPR008920">
    <property type="entry name" value="TF_FadR/GntR_C"/>
</dbReference>
<dbReference type="Gene3D" id="1.10.10.10">
    <property type="entry name" value="Winged helix-like DNA-binding domain superfamily/Winged helix DNA-binding domain"/>
    <property type="match status" value="1"/>
</dbReference>
<dbReference type="InterPro" id="IPR036390">
    <property type="entry name" value="WH_DNA-bd_sf"/>
</dbReference>
<dbReference type="Pfam" id="PF07729">
    <property type="entry name" value="FCD"/>
    <property type="match status" value="1"/>
</dbReference>
<dbReference type="InterPro" id="IPR011711">
    <property type="entry name" value="GntR_C"/>
</dbReference>
<dbReference type="SMART" id="SM00345">
    <property type="entry name" value="HTH_GNTR"/>
    <property type="match status" value="1"/>
</dbReference>
<dbReference type="RefSeq" id="WP_284315218.1">
    <property type="nucleotide sequence ID" value="NZ_BSPC01000058.1"/>
</dbReference>
<accession>A0ABQ6CVF7</accession>
<dbReference type="PROSITE" id="PS50949">
    <property type="entry name" value="HTH_GNTR"/>
    <property type="match status" value="1"/>
</dbReference>
<dbReference type="SUPFAM" id="SSF48008">
    <property type="entry name" value="GntR ligand-binding domain-like"/>
    <property type="match status" value="1"/>
</dbReference>
<keyword evidence="1" id="KW-0805">Transcription regulation</keyword>
<evidence type="ECO:0000313" key="5">
    <source>
        <dbReference type="EMBL" id="GLS22251.1"/>
    </source>
</evidence>
<protein>
    <submittedName>
        <fullName evidence="5">GntR family transcriptional regulator</fullName>
    </submittedName>
</protein>
<proteinExistence type="predicted"/>
<organism evidence="5 6">
    <name type="scientific">Labrys miyagiensis</name>
    <dbReference type="NCBI Taxonomy" id="346912"/>
    <lineage>
        <taxon>Bacteria</taxon>
        <taxon>Pseudomonadati</taxon>
        <taxon>Pseudomonadota</taxon>
        <taxon>Alphaproteobacteria</taxon>
        <taxon>Hyphomicrobiales</taxon>
        <taxon>Xanthobacteraceae</taxon>
        <taxon>Labrys</taxon>
    </lineage>
</organism>
<dbReference type="Proteomes" id="UP001156882">
    <property type="component" value="Unassembled WGS sequence"/>
</dbReference>
<dbReference type="InterPro" id="IPR036388">
    <property type="entry name" value="WH-like_DNA-bd_sf"/>
</dbReference>
<evidence type="ECO:0000256" key="3">
    <source>
        <dbReference type="ARBA" id="ARBA00023163"/>
    </source>
</evidence>
<gene>
    <name evidence="5" type="primary">pdhR</name>
    <name evidence="5" type="ORF">GCM10007874_52680</name>
</gene>
<evidence type="ECO:0000256" key="2">
    <source>
        <dbReference type="ARBA" id="ARBA00023125"/>
    </source>
</evidence>
<dbReference type="InterPro" id="IPR000524">
    <property type="entry name" value="Tscrpt_reg_HTH_GntR"/>
</dbReference>
<sequence>MTAPSISFTPNFEHRNLADQCADHIVLLIASGELQPGQRVFEKDICARLGVSRVPVREAFRILQAQGVIATEPNRGSFVNEFGSVETAELLEVRLSVERLALRRFSDRVAQGETELGILETAIDAMRRAARLNDQLSYCQADLAFHQKIVELSQSHLLVPLWASLSRGVLVFLMQERNVLFDYQESIEEHVYLVELIRSGRQAALDREIERHIISNVRRKAHQVDAVPAKGSAAS</sequence>
<dbReference type="CDD" id="cd07377">
    <property type="entry name" value="WHTH_GntR"/>
    <property type="match status" value="1"/>
</dbReference>
<dbReference type="PANTHER" id="PTHR43537:SF45">
    <property type="entry name" value="GNTR FAMILY REGULATORY PROTEIN"/>
    <property type="match status" value="1"/>
</dbReference>
<dbReference type="SMART" id="SM00895">
    <property type="entry name" value="FCD"/>
    <property type="match status" value="1"/>
</dbReference>
<name>A0ABQ6CVF7_9HYPH</name>
<comment type="caution">
    <text evidence="5">The sequence shown here is derived from an EMBL/GenBank/DDBJ whole genome shotgun (WGS) entry which is preliminary data.</text>
</comment>
<evidence type="ECO:0000256" key="1">
    <source>
        <dbReference type="ARBA" id="ARBA00023015"/>
    </source>
</evidence>
<reference evidence="6" key="1">
    <citation type="journal article" date="2019" name="Int. J. Syst. Evol. Microbiol.">
        <title>The Global Catalogue of Microorganisms (GCM) 10K type strain sequencing project: providing services to taxonomists for standard genome sequencing and annotation.</title>
        <authorList>
            <consortium name="The Broad Institute Genomics Platform"/>
            <consortium name="The Broad Institute Genome Sequencing Center for Infectious Disease"/>
            <person name="Wu L."/>
            <person name="Ma J."/>
        </authorList>
    </citation>
    <scope>NUCLEOTIDE SEQUENCE [LARGE SCALE GENOMIC DNA]</scope>
    <source>
        <strain evidence="6">NBRC 101365</strain>
    </source>
</reference>
<dbReference type="Pfam" id="PF00392">
    <property type="entry name" value="GntR"/>
    <property type="match status" value="1"/>
</dbReference>
<feature type="domain" description="HTH gntR-type" evidence="4">
    <location>
        <begin position="15"/>
        <end position="82"/>
    </location>
</feature>
<dbReference type="EMBL" id="BSPC01000058">
    <property type="protein sequence ID" value="GLS22251.1"/>
    <property type="molecule type" value="Genomic_DNA"/>
</dbReference>
<keyword evidence="6" id="KW-1185">Reference proteome</keyword>
<dbReference type="Gene3D" id="1.20.120.530">
    <property type="entry name" value="GntR ligand-binding domain-like"/>
    <property type="match status" value="1"/>
</dbReference>